<accession>A0A3S9HH91</accession>
<protein>
    <submittedName>
        <fullName evidence="5">AraC family transcriptional regulator</fullName>
    </submittedName>
</protein>
<evidence type="ECO:0000256" key="2">
    <source>
        <dbReference type="ARBA" id="ARBA00023125"/>
    </source>
</evidence>
<dbReference type="Pfam" id="PF12833">
    <property type="entry name" value="HTH_18"/>
    <property type="match status" value="1"/>
</dbReference>
<keyword evidence="1" id="KW-0805">Transcription regulation</keyword>
<dbReference type="PROSITE" id="PS00041">
    <property type="entry name" value="HTH_ARAC_FAMILY_1"/>
    <property type="match status" value="1"/>
</dbReference>
<keyword evidence="2" id="KW-0238">DNA-binding</keyword>
<dbReference type="Proteomes" id="UP000275663">
    <property type="component" value="Chromosome"/>
</dbReference>
<dbReference type="GO" id="GO:0043565">
    <property type="term" value="F:sequence-specific DNA binding"/>
    <property type="evidence" value="ECO:0007669"/>
    <property type="project" value="InterPro"/>
</dbReference>
<keyword evidence="6" id="KW-1185">Reference proteome</keyword>
<dbReference type="Gene3D" id="1.10.10.60">
    <property type="entry name" value="Homeodomain-like"/>
    <property type="match status" value="1"/>
</dbReference>
<dbReference type="PANTHER" id="PTHR46796">
    <property type="entry name" value="HTH-TYPE TRANSCRIPTIONAL ACTIVATOR RHAS-RELATED"/>
    <property type="match status" value="1"/>
</dbReference>
<evidence type="ECO:0000256" key="1">
    <source>
        <dbReference type="ARBA" id="ARBA00023015"/>
    </source>
</evidence>
<evidence type="ECO:0000313" key="5">
    <source>
        <dbReference type="EMBL" id="AZP11481.1"/>
    </source>
</evidence>
<dbReference type="PROSITE" id="PS01124">
    <property type="entry name" value="HTH_ARAC_FAMILY_2"/>
    <property type="match status" value="1"/>
</dbReference>
<proteinExistence type="predicted"/>
<dbReference type="InterPro" id="IPR050204">
    <property type="entry name" value="AraC_XylS_family_regulators"/>
</dbReference>
<dbReference type="GO" id="GO:0003700">
    <property type="term" value="F:DNA-binding transcription factor activity"/>
    <property type="evidence" value="ECO:0007669"/>
    <property type="project" value="InterPro"/>
</dbReference>
<reference evidence="5 6" key="1">
    <citation type="journal article" date="2011" name="Int. J. Syst. Evol. Microbiol.">
        <title>Description of Undibacterium oligocarboniphilum sp. nov., isolated from purified water, and Undibacterium pigrum strain CCUG 49012 as the type strain of Undibacterium parvum sp. nov., and emended descriptions of the genus Undibacterium and the species Undibacterium pigrum.</title>
        <authorList>
            <person name="Eder W."/>
            <person name="Wanner G."/>
            <person name="Ludwig W."/>
            <person name="Busse H.J."/>
            <person name="Ziemke-Kageler F."/>
            <person name="Lang E."/>
        </authorList>
    </citation>
    <scope>NUCLEOTIDE SEQUENCE [LARGE SCALE GENOMIC DNA]</scope>
    <source>
        <strain evidence="5 6">DSM 23061</strain>
    </source>
</reference>
<dbReference type="InterPro" id="IPR020449">
    <property type="entry name" value="Tscrpt_reg_AraC-type_HTH"/>
</dbReference>
<evidence type="ECO:0000313" key="6">
    <source>
        <dbReference type="Proteomes" id="UP000275663"/>
    </source>
</evidence>
<dbReference type="AlphaFoldDB" id="A0A3S9HH91"/>
<dbReference type="EMBL" id="CP034464">
    <property type="protein sequence ID" value="AZP11481.1"/>
    <property type="molecule type" value="Genomic_DNA"/>
</dbReference>
<keyword evidence="3" id="KW-0804">Transcription</keyword>
<dbReference type="RefSeq" id="WP_126126869.1">
    <property type="nucleotide sequence ID" value="NZ_CP034464.1"/>
</dbReference>
<dbReference type="SMART" id="SM00342">
    <property type="entry name" value="HTH_ARAC"/>
    <property type="match status" value="1"/>
</dbReference>
<dbReference type="PRINTS" id="PR00032">
    <property type="entry name" value="HTHARAC"/>
</dbReference>
<sequence length="284" mass="32028">MLLVLKTLFESELLSIRHAIARPASTRCSELRHASADVFLLPIAGLFAKHDSPRQHFIANPNHALFFGCGQAYRLSFPGGIGDESLLFEFSPEALSKLVTETLGLPDLRSAALNRHCLLAPATLLERELLWRHLTLAHSKPLAIEELSVSVLTKALQTASKDSRLAERARHVQSVTRRRQQVEVVKEAISLRPMQEWTLTELARLAETSPYHLARIFRTEVGLPVHRYLIRTRLGQALETMRTQDQDLTTIALDCGFAHHSHFSASFRSVFGMTPSRLRTRMRV</sequence>
<evidence type="ECO:0000256" key="3">
    <source>
        <dbReference type="ARBA" id="ARBA00023163"/>
    </source>
</evidence>
<dbReference type="SUPFAM" id="SSF46689">
    <property type="entry name" value="Homeodomain-like"/>
    <property type="match status" value="2"/>
</dbReference>
<name>A0A3S9HH91_9BURK</name>
<dbReference type="OrthoDB" id="9816344at2"/>
<dbReference type="InterPro" id="IPR018060">
    <property type="entry name" value="HTH_AraC"/>
</dbReference>
<dbReference type="KEGG" id="upv:EJN92_05385"/>
<dbReference type="InterPro" id="IPR009057">
    <property type="entry name" value="Homeodomain-like_sf"/>
</dbReference>
<evidence type="ECO:0000259" key="4">
    <source>
        <dbReference type="PROSITE" id="PS01124"/>
    </source>
</evidence>
<feature type="domain" description="HTH araC/xylS-type" evidence="4">
    <location>
        <begin position="183"/>
        <end position="281"/>
    </location>
</feature>
<dbReference type="InterPro" id="IPR018062">
    <property type="entry name" value="HTH_AraC-typ_CS"/>
</dbReference>
<organism evidence="5 6">
    <name type="scientific">Undibacterium parvum</name>
    <dbReference type="NCBI Taxonomy" id="401471"/>
    <lineage>
        <taxon>Bacteria</taxon>
        <taxon>Pseudomonadati</taxon>
        <taxon>Pseudomonadota</taxon>
        <taxon>Betaproteobacteria</taxon>
        <taxon>Burkholderiales</taxon>
        <taxon>Oxalobacteraceae</taxon>
        <taxon>Undibacterium</taxon>
    </lineage>
</organism>
<gene>
    <name evidence="5" type="ORF">EJN92_05385</name>
</gene>